<feature type="chain" id="PRO_5045945951" evidence="2">
    <location>
        <begin position="22"/>
        <end position="286"/>
    </location>
</feature>
<gene>
    <name evidence="3" type="ORF">CSC78_04105</name>
</gene>
<proteinExistence type="predicted"/>
<protein>
    <submittedName>
        <fullName evidence="3">Uncharacterized protein</fullName>
    </submittedName>
</protein>
<reference evidence="3 4" key="1">
    <citation type="submission" date="2017-10" db="EMBL/GenBank/DDBJ databases">
        <title>Whole genome sequencing of members of genus Pseudoxanthomonas.</title>
        <authorList>
            <person name="Kumar S."/>
            <person name="Bansal K."/>
            <person name="Kaur A."/>
            <person name="Patil P."/>
            <person name="Sharma S."/>
            <person name="Patil P.B."/>
        </authorList>
    </citation>
    <scope>NUCLEOTIDE SEQUENCE [LARGE SCALE GENOMIC DNA]</scope>
    <source>
        <strain evidence="3 4">DSM 17109</strain>
    </source>
</reference>
<evidence type="ECO:0000256" key="1">
    <source>
        <dbReference type="SAM" id="Phobius"/>
    </source>
</evidence>
<organism evidence="3 4">
    <name type="scientific">Pseudoxanthomonas japonensis</name>
    <dbReference type="NCBI Taxonomy" id="69284"/>
    <lineage>
        <taxon>Bacteria</taxon>
        <taxon>Pseudomonadati</taxon>
        <taxon>Pseudomonadota</taxon>
        <taxon>Gammaproteobacteria</taxon>
        <taxon>Lysobacterales</taxon>
        <taxon>Lysobacteraceae</taxon>
        <taxon>Pseudoxanthomonas</taxon>
    </lineage>
</organism>
<feature type="signal peptide" evidence="2">
    <location>
        <begin position="1"/>
        <end position="21"/>
    </location>
</feature>
<keyword evidence="4" id="KW-1185">Reference proteome</keyword>
<accession>A0ABQ6ZKN4</accession>
<sequence length="286" mass="30946">MKIGAVLMFAMLGGQAGLAWANDEDAAALAHYPSAAQVQSDLLATAGDAEPDDIAGRQAGRLMMLHSALAHTASSSGNVSQASGPARELLDAYSRAYRSIDEKMQAYPDWRKKCGYLDNLFDTCRRQRFAREKNYFKASPQAARETAQLYFPPGYQDRFVDLTGVGGSRQRFADYQSERHEAGRAGRGREFRKKLPIVLGGFSLIPLGIGIALFALARKTGNSLARYEFHNTSAGGVVEFASFEASQAHERKRLLQRLLGNAGYLALAIGVLGLGLAVGVLIANSQ</sequence>
<feature type="transmembrane region" description="Helical" evidence="1">
    <location>
        <begin position="197"/>
        <end position="217"/>
    </location>
</feature>
<evidence type="ECO:0000256" key="2">
    <source>
        <dbReference type="SAM" id="SignalP"/>
    </source>
</evidence>
<evidence type="ECO:0000313" key="3">
    <source>
        <dbReference type="EMBL" id="KAF1726741.1"/>
    </source>
</evidence>
<comment type="caution">
    <text evidence="3">The sequence shown here is derived from an EMBL/GenBank/DDBJ whole genome shotgun (WGS) entry which is preliminary data.</text>
</comment>
<dbReference type="Proteomes" id="UP000781710">
    <property type="component" value="Unassembled WGS sequence"/>
</dbReference>
<dbReference type="EMBL" id="PDWW01000003">
    <property type="protein sequence ID" value="KAF1726741.1"/>
    <property type="molecule type" value="Genomic_DNA"/>
</dbReference>
<feature type="transmembrane region" description="Helical" evidence="1">
    <location>
        <begin position="262"/>
        <end position="283"/>
    </location>
</feature>
<dbReference type="RefSeq" id="WP_162336634.1">
    <property type="nucleotide sequence ID" value="NZ_JBHSRQ010000016.1"/>
</dbReference>
<evidence type="ECO:0000313" key="4">
    <source>
        <dbReference type="Proteomes" id="UP000781710"/>
    </source>
</evidence>
<keyword evidence="1" id="KW-0472">Membrane</keyword>
<keyword evidence="1" id="KW-0812">Transmembrane</keyword>
<name>A0ABQ6ZKN4_9GAMM</name>
<keyword evidence="2" id="KW-0732">Signal</keyword>
<keyword evidence="1" id="KW-1133">Transmembrane helix</keyword>